<sequence>MDFEARLARLEKAFPQQAELPDGDDASPSGGSDWLSPSVAQNDRSSLLENDPDQMDEAIRGGTSARKTIADLDQLIPPDKSVEQPAALNHCPFARYNAFPDCCERELLVWTSRMNYRNHDQDQNTLRRYFTFLNPHYPCLNESRFFSDLQTYSTSDISTLRNREALQFVALVYLLVALMKILEDYCIESSAIPGWQEFNRASHLLSHNTHMGRGDVQTANCFIIKALYLLYIEEYNASYEAVSQAVRLCYQNGLNRQSTWKDCTPFEVHMRQRIFWSIYCLDRTVAQVSGMPYLLRDTEHRVDLPAAVNDQMLNAGDLLPEETPEHSASPYQHNIVRWGQLSAEVWDKMYGLNAESTISDEYVVTMDARLILLRDRFPKHLQWRGELSTSPGARETPRYIVRQAYILHLRVNHLRLLLQRQSMVGSDFRQRAAEICLPIASDSIMTIYNTHFSSLHQELERYSSITYLTGAMIPVACIILKGGPQNNLREDAISLYQKAMMVFQDISSGFALARAMLKRLRRIVSAVELNIRGRDKTAMASHTSKTFHVADMDTNMDNCLELNQYSVNMFDLLYDATLDAPLDDAAILEFRSFDQFG</sequence>
<accession>A0A0D2H1U7</accession>
<keyword evidence="5" id="KW-1185">Reference proteome</keyword>
<protein>
    <recommendedName>
        <fullName evidence="3">Xylanolytic transcriptional activator regulatory domain-containing protein</fullName>
    </recommendedName>
</protein>
<dbReference type="GO" id="GO:0003677">
    <property type="term" value="F:DNA binding"/>
    <property type="evidence" value="ECO:0007669"/>
    <property type="project" value="InterPro"/>
</dbReference>
<dbReference type="InterPro" id="IPR050987">
    <property type="entry name" value="AtrR-like"/>
</dbReference>
<dbReference type="OrthoDB" id="4320670at2759"/>
<dbReference type="PANTHER" id="PTHR46910:SF11">
    <property type="entry name" value="ZN(2)-C6 FUNGAL-TYPE DOMAIN-CONTAINING PROTEIN"/>
    <property type="match status" value="1"/>
</dbReference>
<dbReference type="InterPro" id="IPR007219">
    <property type="entry name" value="XnlR_reg_dom"/>
</dbReference>
<dbReference type="GeneID" id="25307922"/>
<dbReference type="AlphaFoldDB" id="A0A0D2H1U7"/>
<evidence type="ECO:0000256" key="2">
    <source>
        <dbReference type="SAM" id="MobiDB-lite"/>
    </source>
</evidence>
<reference evidence="4 5" key="1">
    <citation type="submission" date="2015-01" db="EMBL/GenBank/DDBJ databases">
        <title>The Genome Sequence of Fonsecaea pedrosoi CBS 271.37.</title>
        <authorList>
            <consortium name="The Broad Institute Genomics Platform"/>
            <person name="Cuomo C."/>
            <person name="de Hoog S."/>
            <person name="Gorbushina A."/>
            <person name="Stielow B."/>
            <person name="Teixiera M."/>
            <person name="Abouelleil A."/>
            <person name="Chapman S.B."/>
            <person name="Priest M."/>
            <person name="Young S.K."/>
            <person name="Wortman J."/>
            <person name="Nusbaum C."/>
            <person name="Birren B."/>
        </authorList>
    </citation>
    <scope>NUCLEOTIDE SEQUENCE [LARGE SCALE GENOMIC DNA]</scope>
    <source>
        <strain evidence="4 5">CBS 271.37</strain>
    </source>
</reference>
<dbReference type="GO" id="GO:0006351">
    <property type="term" value="P:DNA-templated transcription"/>
    <property type="evidence" value="ECO:0007669"/>
    <property type="project" value="InterPro"/>
</dbReference>
<evidence type="ECO:0000313" key="4">
    <source>
        <dbReference type="EMBL" id="KIW78594.1"/>
    </source>
</evidence>
<dbReference type="GO" id="GO:0003700">
    <property type="term" value="F:DNA-binding transcription factor activity"/>
    <property type="evidence" value="ECO:0007669"/>
    <property type="project" value="InterPro"/>
</dbReference>
<evidence type="ECO:0000313" key="5">
    <source>
        <dbReference type="Proteomes" id="UP000053029"/>
    </source>
</evidence>
<evidence type="ECO:0000259" key="3">
    <source>
        <dbReference type="SMART" id="SM00906"/>
    </source>
</evidence>
<dbReference type="STRING" id="1442368.A0A0D2H1U7"/>
<dbReference type="HOGENOM" id="CLU_021978_0_0_1"/>
<dbReference type="GO" id="GO:0008270">
    <property type="term" value="F:zinc ion binding"/>
    <property type="evidence" value="ECO:0007669"/>
    <property type="project" value="InterPro"/>
</dbReference>
<dbReference type="PANTHER" id="PTHR46910">
    <property type="entry name" value="TRANSCRIPTION FACTOR PDR1"/>
    <property type="match status" value="1"/>
</dbReference>
<feature type="compositionally biased region" description="Polar residues" evidence="2">
    <location>
        <begin position="38"/>
        <end position="48"/>
    </location>
</feature>
<dbReference type="SMART" id="SM00906">
    <property type="entry name" value="Fungal_trans"/>
    <property type="match status" value="1"/>
</dbReference>
<dbReference type="VEuPathDB" id="FungiDB:Z517_08432"/>
<evidence type="ECO:0000256" key="1">
    <source>
        <dbReference type="ARBA" id="ARBA00023242"/>
    </source>
</evidence>
<keyword evidence="1" id="KW-0539">Nucleus</keyword>
<dbReference type="Pfam" id="PF04082">
    <property type="entry name" value="Fungal_trans"/>
    <property type="match status" value="1"/>
</dbReference>
<dbReference type="EMBL" id="KN846973">
    <property type="protein sequence ID" value="KIW78594.1"/>
    <property type="molecule type" value="Genomic_DNA"/>
</dbReference>
<feature type="region of interest" description="Disordered" evidence="2">
    <location>
        <begin position="12"/>
        <end position="58"/>
    </location>
</feature>
<dbReference type="CDD" id="cd12148">
    <property type="entry name" value="fungal_TF_MHR"/>
    <property type="match status" value="1"/>
</dbReference>
<feature type="domain" description="Xylanolytic transcriptional activator regulatory" evidence="3">
    <location>
        <begin position="238"/>
        <end position="311"/>
    </location>
</feature>
<dbReference type="Proteomes" id="UP000053029">
    <property type="component" value="Unassembled WGS sequence"/>
</dbReference>
<name>A0A0D2H1U7_9EURO</name>
<organism evidence="4 5">
    <name type="scientific">Fonsecaea pedrosoi CBS 271.37</name>
    <dbReference type="NCBI Taxonomy" id="1442368"/>
    <lineage>
        <taxon>Eukaryota</taxon>
        <taxon>Fungi</taxon>
        <taxon>Dikarya</taxon>
        <taxon>Ascomycota</taxon>
        <taxon>Pezizomycotina</taxon>
        <taxon>Eurotiomycetes</taxon>
        <taxon>Chaetothyriomycetidae</taxon>
        <taxon>Chaetothyriales</taxon>
        <taxon>Herpotrichiellaceae</taxon>
        <taxon>Fonsecaea</taxon>
    </lineage>
</organism>
<dbReference type="RefSeq" id="XP_013282402.1">
    <property type="nucleotide sequence ID" value="XM_013426948.1"/>
</dbReference>
<proteinExistence type="predicted"/>
<gene>
    <name evidence="4" type="ORF">Z517_08432</name>
</gene>